<keyword evidence="2" id="KW-1185">Reference proteome</keyword>
<evidence type="ECO:0000313" key="1">
    <source>
        <dbReference type="EMBL" id="KAG5652647.1"/>
    </source>
</evidence>
<dbReference type="AlphaFoldDB" id="A0A9P7GTG4"/>
<proteinExistence type="predicted"/>
<dbReference type="EMBL" id="JABCKI010000108">
    <property type="protein sequence ID" value="KAG5652647.1"/>
    <property type="molecule type" value="Genomic_DNA"/>
</dbReference>
<dbReference type="InterPro" id="IPR032675">
    <property type="entry name" value="LRR_dom_sf"/>
</dbReference>
<dbReference type="SUPFAM" id="SSF52047">
    <property type="entry name" value="RNI-like"/>
    <property type="match status" value="1"/>
</dbReference>
<name>A0A9P7GTG4_9AGAR</name>
<gene>
    <name evidence="1" type="ORF">H0H81_004203</name>
</gene>
<reference evidence="1" key="1">
    <citation type="submission" date="2021-02" db="EMBL/GenBank/DDBJ databases">
        <authorList>
            <person name="Nieuwenhuis M."/>
            <person name="Van De Peppel L.J.J."/>
        </authorList>
    </citation>
    <scope>NUCLEOTIDE SEQUENCE</scope>
    <source>
        <strain evidence="1">D49</strain>
    </source>
</reference>
<sequence>MQHCLSLPEIASIICGHLEDEGSFKGLSALAQTSRTFSEPAQDAIWREISSLKPLIRCMPEDLWRENDDELDFDDAIQAFQRSILPTDWPRFERNAKRVRIINYLEDDEMESEDYQMLVLAAWARSLFPALRTPTGLEYVSDGAEIVSEAICRFTELETLSMPSLSRSAFRHAAALPTLKTLTLHLESEVQSFLHLPSDSPHFPALRVLKVEPLLLTDCLPIIKLIYSNLRSLEIAYQDQNNPSSDWLAVTQTIEKRFLASSLATIQIHPYKKPPSSKPPAANRISIEHIHPLFTFHNLESLKIEVFGEVNLGDVALEQMAKTWPKLKSLVLSDFTTSSEPRATLASLKAFALHCKNLEKLQFSFDARRHYSTETIPRVYNTSLKFLGVSRSPLRSATDVAAFLSDIFPRLQTIECPYRVDGGVDKIRDTWNRVLGLHKVFVAVRAQEAARFAAGIPPMA</sequence>
<accession>A0A9P7GTG4</accession>
<reference evidence="1" key="2">
    <citation type="submission" date="2021-10" db="EMBL/GenBank/DDBJ databases">
        <title>Phylogenomics reveals ancestral predisposition of the termite-cultivated fungus Termitomyces towards a domesticated lifestyle.</title>
        <authorList>
            <person name="Auxier B."/>
            <person name="Grum-Grzhimaylo A."/>
            <person name="Cardenas M.E."/>
            <person name="Lodge J.D."/>
            <person name="Laessoe T."/>
            <person name="Pedersen O."/>
            <person name="Smith M.E."/>
            <person name="Kuyper T.W."/>
            <person name="Franco-Molano E.A."/>
            <person name="Baroni T.J."/>
            <person name="Aanen D.K."/>
        </authorList>
    </citation>
    <scope>NUCLEOTIDE SEQUENCE</scope>
    <source>
        <strain evidence="1">D49</strain>
    </source>
</reference>
<dbReference type="Gene3D" id="3.80.10.10">
    <property type="entry name" value="Ribonuclease Inhibitor"/>
    <property type="match status" value="1"/>
</dbReference>
<organism evidence="1 2">
    <name type="scientific">Sphagnurus paluster</name>
    <dbReference type="NCBI Taxonomy" id="117069"/>
    <lineage>
        <taxon>Eukaryota</taxon>
        <taxon>Fungi</taxon>
        <taxon>Dikarya</taxon>
        <taxon>Basidiomycota</taxon>
        <taxon>Agaricomycotina</taxon>
        <taxon>Agaricomycetes</taxon>
        <taxon>Agaricomycetidae</taxon>
        <taxon>Agaricales</taxon>
        <taxon>Tricholomatineae</taxon>
        <taxon>Lyophyllaceae</taxon>
        <taxon>Sphagnurus</taxon>
    </lineage>
</organism>
<evidence type="ECO:0008006" key="3">
    <source>
        <dbReference type="Google" id="ProtNLM"/>
    </source>
</evidence>
<dbReference type="OrthoDB" id="3543113at2759"/>
<protein>
    <recommendedName>
        <fullName evidence="3">F-box domain-containing protein</fullName>
    </recommendedName>
</protein>
<evidence type="ECO:0000313" key="2">
    <source>
        <dbReference type="Proteomes" id="UP000717328"/>
    </source>
</evidence>
<dbReference type="Proteomes" id="UP000717328">
    <property type="component" value="Unassembled WGS sequence"/>
</dbReference>
<comment type="caution">
    <text evidence="1">The sequence shown here is derived from an EMBL/GenBank/DDBJ whole genome shotgun (WGS) entry which is preliminary data.</text>
</comment>